<protein>
    <submittedName>
        <fullName evidence="1">Uncharacterized protein</fullName>
    </submittedName>
</protein>
<dbReference type="Proteomes" id="UP000295304">
    <property type="component" value="Unassembled WGS sequence"/>
</dbReference>
<keyword evidence="2" id="KW-1185">Reference proteome</keyword>
<feature type="non-terminal residue" evidence="1">
    <location>
        <position position="1"/>
    </location>
</feature>
<sequence length="155" mass="17694">AREVVIPAPGSKQAANPDPLALPDKPYCPKTLYGKWYPFTRAAMYNLGIMEIKKDRIRFSKHGEFPFKIRKGPRNVPYLELFNLPPPRQNGYAELDGYVYISYIPVLWDSCAVRVSLCTSSRDIEARIENDVLPGGTKKIYYCDGATYTHNKNKF</sequence>
<accession>A0A4R3J3A3</accession>
<dbReference type="RefSeq" id="WP_207893223.1">
    <property type="nucleotide sequence ID" value="NZ_SLZW01000019.1"/>
</dbReference>
<reference evidence="1 2" key="1">
    <citation type="submission" date="2019-03" db="EMBL/GenBank/DDBJ databases">
        <title>Genomic Encyclopedia of Type Strains, Phase IV (KMG-IV): sequencing the most valuable type-strain genomes for metagenomic binning, comparative biology and taxonomic classification.</title>
        <authorList>
            <person name="Goeker M."/>
        </authorList>
    </citation>
    <scope>NUCLEOTIDE SEQUENCE [LARGE SCALE GENOMIC DNA]</scope>
    <source>
        <strain evidence="1 2">DSM 101688</strain>
    </source>
</reference>
<gene>
    <name evidence="1" type="ORF">EDD55_1194</name>
</gene>
<evidence type="ECO:0000313" key="2">
    <source>
        <dbReference type="Proteomes" id="UP000295304"/>
    </source>
</evidence>
<dbReference type="AlphaFoldDB" id="A0A4R3J3A3"/>
<comment type="caution">
    <text evidence="1">The sequence shown here is derived from an EMBL/GenBank/DDBJ whole genome shotgun (WGS) entry which is preliminary data.</text>
</comment>
<evidence type="ECO:0000313" key="1">
    <source>
        <dbReference type="EMBL" id="TCS59777.1"/>
    </source>
</evidence>
<dbReference type="EMBL" id="SLZW01000019">
    <property type="protein sequence ID" value="TCS59777.1"/>
    <property type="molecule type" value="Genomic_DNA"/>
</dbReference>
<name>A0A4R3J3A3_9PROT</name>
<proteinExistence type="predicted"/>
<organism evidence="1 2">
    <name type="scientific">Varunaivibrio sulfuroxidans</name>
    <dbReference type="NCBI Taxonomy" id="1773489"/>
    <lineage>
        <taxon>Bacteria</taxon>
        <taxon>Pseudomonadati</taxon>
        <taxon>Pseudomonadota</taxon>
        <taxon>Alphaproteobacteria</taxon>
        <taxon>Rhodospirillales</taxon>
        <taxon>Magnetovibrionaceae</taxon>
        <taxon>Varunaivibrio</taxon>
    </lineage>
</organism>